<feature type="domain" description="N-acetyltransferase" evidence="1">
    <location>
        <begin position="8"/>
        <end position="164"/>
    </location>
</feature>
<evidence type="ECO:0000259" key="1">
    <source>
        <dbReference type="PROSITE" id="PS51186"/>
    </source>
</evidence>
<dbReference type="Gene3D" id="3.40.630.30">
    <property type="match status" value="1"/>
</dbReference>
<dbReference type="EMBL" id="CP040627">
    <property type="protein sequence ID" value="QMW93217.1"/>
    <property type="molecule type" value="Genomic_DNA"/>
</dbReference>
<protein>
    <submittedName>
        <fullName evidence="2">GNAT family N-acetyltransferase</fullName>
    </submittedName>
</protein>
<dbReference type="InterPro" id="IPR051531">
    <property type="entry name" value="N-acetyltransferase"/>
</dbReference>
<dbReference type="SUPFAM" id="SSF55729">
    <property type="entry name" value="Acyl-CoA N-acyltransferases (Nat)"/>
    <property type="match status" value="1"/>
</dbReference>
<name>A0AAP9RIV4_CLOBU</name>
<dbReference type="GO" id="GO:0016747">
    <property type="term" value="F:acyltransferase activity, transferring groups other than amino-acyl groups"/>
    <property type="evidence" value="ECO:0007669"/>
    <property type="project" value="InterPro"/>
</dbReference>
<evidence type="ECO:0000313" key="2">
    <source>
        <dbReference type="EMBL" id="QMW93217.1"/>
    </source>
</evidence>
<dbReference type="InterPro" id="IPR016181">
    <property type="entry name" value="Acyl_CoA_acyltransferase"/>
</dbReference>
<dbReference type="Pfam" id="PF13302">
    <property type="entry name" value="Acetyltransf_3"/>
    <property type="match status" value="1"/>
</dbReference>
<reference evidence="2 3" key="1">
    <citation type="submission" date="2019-05" db="EMBL/GenBank/DDBJ databases">
        <authorList>
            <person name="Schori C."/>
            <person name="Ahrens C."/>
        </authorList>
    </citation>
    <scope>NUCLEOTIDE SEQUENCE [LARGE SCALE GENOMIC DNA]</scope>
    <source>
        <strain evidence="2 3">DSM 10702</strain>
    </source>
</reference>
<gene>
    <name evidence="2" type="ORF">FF104_20105</name>
</gene>
<dbReference type="InterPro" id="IPR000182">
    <property type="entry name" value="GNAT_dom"/>
</dbReference>
<dbReference type="RefSeq" id="WP_002581272.1">
    <property type="nucleotide sequence ID" value="NZ_AP019717.1"/>
</dbReference>
<dbReference type="GeneID" id="92946528"/>
<dbReference type="Proteomes" id="UP000515243">
    <property type="component" value="Chromosome 2"/>
</dbReference>
<proteinExistence type="predicted"/>
<organism evidence="2 3">
    <name type="scientific">Clostridium butyricum</name>
    <dbReference type="NCBI Taxonomy" id="1492"/>
    <lineage>
        <taxon>Bacteria</taxon>
        <taxon>Bacillati</taxon>
        <taxon>Bacillota</taxon>
        <taxon>Clostridia</taxon>
        <taxon>Eubacteriales</taxon>
        <taxon>Clostridiaceae</taxon>
        <taxon>Clostridium</taxon>
    </lineage>
</organism>
<dbReference type="PANTHER" id="PTHR43792">
    <property type="entry name" value="GNAT FAMILY, PUTATIVE (AFU_ORTHOLOGUE AFUA_3G00765)-RELATED-RELATED"/>
    <property type="match status" value="1"/>
</dbReference>
<dbReference type="AlphaFoldDB" id="A0AAP9RIV4"/>
<dbReference type="PROSITE" id="PS51186">
    <property type="entry name" value="GNAT"/>
    <property type="match status" value="1"/>
</dbReference>
<evidence type="ECO:0000313" key="3">
    <source>
        <dbReference type="Proteomes" id="UP000515243"/>
    </source>
</evidence>
<sequence>MIIQTERLELILLTPNQLKLWSEDISALEIELDCSYRGELMEGSFLNIVKNQYEIAKKDIDNYLWHSFFLLIRKKDRVVVGSADFKHIPNENGEVEIGYGLGKEFEHNGYMTEAVQAMCTFAMKQDGVRNVIAETYLDGFASQRILKRCGFKKYKEDESIWWRL</sequence>
<accession>A0AAP9RIV4</accession>
<dbReference type="PANTHER" id="PTHR43792:SF13">
    <property type="entry name" value="ACETYLTRANSFERASE"/>
    <property type="match status" value="1"/>
</dbReference>